<feature type="transmembrane region" description="Helical" evidence="1">
    <location>
        <begin position="6"/>
        <end position="26"/>
    </location>
</feature>
<proteinExistence type="predicted"/>
<keyword evidence="1" id="KW-0812">Transmembrane</keyword>
<evidence type="ECO:0000313" key="2">
    <source>
        <dbReference type="EMBL" id="WEK37275.1"/>
    </source>
</evidence>
<dbReference type="AlphaFoldDB" id="A0AAJ5WZH9"/>
<dbReference type="Proteomes" id="UP001220610">
    <property type="component" value="Chromosome"/>
</dbReference>
<dbReference type="EMBL" id="CP119311">
    <property type="protein sequence ID" value="WEK37275.1"/>
    <property type="molecule type" value="Genomic_DNA"/>
</dbReference>
<organism evidence="2 3">
    <name type="scientific">Candidatus Pseudobacter hemicellulosilyticus</name>
    <dbReference type="NCBI Taxonomy" id="3121375"/>
    <lineage>
        <taxon>Bacteria</taxon>
        <taxon>Pseudomonadati</taxon>
        <taxon>Bacteroidota</taxon>
        <taxon>Chitinophagia</taxon>
        <taxon>Chitinophagales</taxon>
        <taxon>Chitinophagaceae</taxon>
        <taxon>Pseudobacter</taxon>
    </lineage>
</organism>
<feature type="transmembrane region" description="Helical" evidence="1">
    <location>
        <begin position="116"/>
        <end position="137"/>
    </location>
</feature>
<feature type="transmembrane region" description="Helical" evidence="1">
    <location>
        <begin position="33"/>
        <end position="55"/>
    </location>
</feature>
<reference evidence="2" key="1">
    <citation type="submission" date="2023-03" db="EMBL/GenBank/DDBJ databases">
        <title>Andean soil-derived lignocellulolytic bacterial consortium as a source of novel taxa and putative plastic-active enzymes.</title>
        <authorList>
            <person name="Diaz-Garcia L."/>
            <person name="Chuvochina M."/>
            <person name="Feuerriegel G."/>
            <person name="Bunk B."/>
            <person name="Sproer C."/>
            <person name="Streit W.R."/>
            <person name="Rodriguez L.M."/>
            <person name="Overmann J."/>
            <person name="Jimenez D.J."/>
        </authorList>
    </citation>
    <scope>NUCLEOTIDE SEQUENCE</scope>
    <source>
        <strain evidence="2">MAG 7</strain>
    </source>
</reference>
<gene>
    <name evidence="2" type="ORF">P0Y53_07160</name>
</gene>
<sequence>MLYYVSSYIYFSILLLAVIAGLIVLFKRKGYSYLRLLAPFLIITLSVEVVAHVLSLNKRNNAPLFNLYIPFNISFYYFVFLNIFQAKRNKIFTLVACIVYPIFAYSWMYFNGIDQFPTMVYGFGVSFLLLFCVLYFYELMDLPEMPKLLSHPDFLISMGILFFYGASLPTWSAVNLMNDISGSTLGLYSVIILLLNCILYSFFIAAFIFSLKKPANLQPIKKRSF</sequence>
<feature type="transmembrane region" description="Helical" evidence="1">
    <location>
        <begin position="91"/>
        <end position="110"/>
    </location>
</feature>
<feature type="transmembrane region" description="Helical" evidence="1">
    <location>
        <begin position="149"/>
        <end position="167"/>
    </location>
</feature>
<accession>A0AAJ5WZH9</accession>
<protein>
    <submittedName>
        <fullName evidence="2">Uncharacterized protein</fullName>
    </submittedName>
</protein>
<feature type="transmembrane region" description="Helical" evidence="1">
    <location>
        <begin position="67"/>
        <end position="84"/>
    </location>
</feature>
<feature type="transmembrane region" description="Helical" evidence="1">
    <location>
        <begin position="187"/>
        <end position="211"/>
    </location>
</feature>
<name>A0AAJ5WZH9_9BACT</name>
<evidence type="ECO:0000313" key="3">
    <source>
        <dbReference type="Proteomes" id="UP001220610"/>
    </source>
</evidence>
<keyword evidence="1" id="KW-0472">Membrane</keyword>
<evidence type="ECO:0000256" key="1">
    <source>
        <dbReference type="SAM" id="Phobius"/>
    </source>
</evidence>
<keyword evidence="1" id="KW-1133">Transmembrane helix</keyword>